<proteinExistence type="inferred from homology"/>
<accession>A0A6J7PC89</accession>
<dbReference type="GO" id="GO:0008270">
    <property type="term" value="F:zinc ion binding"/>
    <property type="evidence" value="ECO:0007669"/>
    <property type="project" value="InterPro"/>
</dbReference>
<dbReference type="Pfam" id="PF02900">
    <property type="entry name" value="LigB"/>
    <property type="match status" value="1"/>
</dbReference>
<evidence type="ECO:0000256" key="1">
    <source>
        <dbReference type="ARBA" id="ARBA00001947"/>
    </source>
</evidence>
<evidence type="ECO:0000259" key="6">
    <source>
        <dbReference type="Pfam" id="PF02900"/>
    </source>
</evidence>
<dbReference type="PANTHER" id="PTHR30096:SF0">
    <property type="entry name" value="4,5-DOPA DIOXYGENASE EXTRADIOL-LIKE PROTEIN"/>
    <property type="match status" value="1"/>
</dbReference>
<dbReference type="GO" id="GO:0016702">
    <property type="term" value="F:oxidoreductase activity, acting on single donors with incorporation of molecular oxygen, incorporation of two atoms of oxygen"/>
    <property type="evidence" value="ECO:0007669"/>
    <property type="project" value="UniProtKB-ARBA"/>
</dbReference>
<protein>
    <submittedName>
        <fullName evidence="7">Unannotated protein</fullName>
    </submittedName>
</protein>
<keyword evidence="4" id="KW-0862">Zinc</keyword>
<dbReference type="PANTHER" id="PTHR30096">
    <property type="entry name" value="4,5-DOPA DIOXYGENASE EXTRADIOL-LIKE PROTEIN"/>
    <property type="match status" value="1"/>
</dbReference>
<reference evidence="7" key="1">
    <citation type="submission" date="2020-05" db="EMBL/GenBank/DDBJ databases">
        <authorList>
            <person name="Chiriac C."/>
            <person name="Salcher M."/>
            <person name="Ghai R."/>
            <person name="Kavagutti S V."/>
        </authorList>
    </citation>
    <scope>NUCLEOTIDE SEQUENCE</scope>
</reference>
<keyword evidence="5" id="KW-0560">Oxidoreductase</keyword>
<evidence type="ECO:0000313" key="7">
    <source>
        <dbReference type="EMBL" id="CAB5001059.1"/>
    </source>
</evidence>
<comment type="similarity">
    <text evidence="2">Belongs to the DODA-type extradiol aromatic ring-opening dioxygenase family.</text>
</comment>
<dbReference type="CDD" id="cd07363">
    <property type="entry name" value="45_DOPA_Dioxygenase"/>
    <property type="match status" value="1"/>
</dbReference>
<name>A0A6J7PC89_9ZZZZ</name>
<evidence type="ECO:0000256" key="4">
    <source>
        <dbReference type="ARBA" id="ARBA00022833"/>
    </source>
</evidence>
<dbReference type="EMBL" id="CAFBPD010000039">
    <property type="protein sequence ID" value="CAB5001059.1"/>
    <property type="molecule type" value="Genomic_DNA"/>
</dbReference>
<evidence type="ECO:0000256" key="3">
    <source>
        <dbReference type="ARBA" id="ARBA00022723"/>
    </source>
</evidence>
<gene>
    <name evidence="7" type="ORF">UFOPK4061_00318</name>
</gene>
<organism evidence="7">
    <name type="scientific">freshwater metagenome</name>
    <dbReference type="NCBI Taxonomy" id="449393"/>
    <lineage>
        <taxon>unclassified sequences</taxon>
        <taxon>metagenomes</taxon>
        <taxon>ecological metagenomes</taxon>
    </lineage>
</organism>
<dbReference type="GO" id="GO:0008198">
    <property type="term" value="F:ferrous iron binding"/>
    <property type="evidence" value="ECO:0007669"/>
    <property type="project" value="InterPro"/>
</dbReference>
<comment type="cofactor">
    <cofactor evidence="1">
        <name>Zn(2+)</name>
        <dbReference type="ChEBI" id="CHEBI:29105"/>
    </cofactor>
</comment>
<evidence type="ECO:0000256" key="2">
    <source>
        <dbReference type="ARBA" id="ARBA00007581"/>
    </source>
</evidence>
<sequence>MDSTRSPSDGNDARRWQPGDSPIPALFIGHGAPPLLDDRRWTAELAGWARSLPRPAGILIVSAHWEQAPVTLSATAAATPLVYDFSGFDAKYFSMTYPTPDASALATLVRSVMPDGEPIHEHPTRGLDHGAWVPLRVMYPMADIPVLQLSLPTLDPARLLAVGARLRVLRDLGVLVIGSGFLTHGLPYLRDWSPSANPPGWSVDFDLWATDAVLRGDLDTLADFRHSAPGMPYAHPTTEHLAPLFVALGSASRIGAPAQEMIDGYFYGLAKRSFEVA</sequence>
<dbReference type="InterPro" id="IPR004183">
    <property type="entry name" value="Xdiol_dOase_suB"/>
</dbReference>
<dbReference type="SUPFAM" id="SSF53213">
    <property type="entry name" value="LigB-like"/>
    <property type="match status" value="1"/>
</dbReference>
<dbReference type="Gene3D" id="3.40.830.10">
    <property type="entry name" value="LigB-like"/>
    <property type="match status" value="1"/>
</dbReference>
<dbReference type="InterPro" id="IPR014436">
    <property type="entry name" value="Extradiol_dOase_DODA"/>
</dbReference>
<feature type="domain" description="Extradiol ring-cleavage dioxygenase class III enzyme subunit B" evidence="6">
    <location>
        <begin position="44"/>
        <end position="253"/>
    </location>
</feature>
<evidence type="ECO:0000256" key="5">
    <source>
        <dbReference type="ARBA" id="ARBA00023002"/>
    </source>
</evidence>
<keyword evidence="3" id="KW-0479">Metal-binding</keyword>
<dbReference type="PIRSF" id="PIRSF006157">
    <property type="entry name" value="Doxgns_DODA"/>
    <property type="match status" value="1"/>
</dbReference>
<dbReference type="AlphaFoldDB" id="A0A6J7PC89"/>